<name>A0ACC2QU54_9NEOP</name>
<keyword evidence="2" id="KW-1185">Reference proteome</keyword>
<accession>A0ACC2QU54</accession>
<evidence type="ECO:0000313" key="2">
    <source>
        <dbReference type="Proteomes" id="UP001231649"/>
    </source>
</evidence>
<organism evidence="1 2">
    <name type="scientific">Mythimna loreyi</name>
    <dbReference type="NCBI Taxonomy" id="667449"/>
    <lineage>
        <taxon>Eukaryota</taxon>
        <taxon>Metazoa</taxon>
        <taxon>Ecdysozoa</taxon>
        <taxon>Arthropoda</taxon>
        <taxon>Hexapoda</taxon>
        <taxon>Insecta</taxon>
        <taxon>Pterygota</taxon>
        <taxon>Neoptera</taxon>
        <taxon>Endopterygota</taxon>
        <taxon>Lepidoptera</taxon>
        <taxon>Glossata</taxon>
        <taxon>Ditrysia</taxon>
        <taxon>Noctuoidea</taxon>
        <taxon>Noctuidae</taxon>
        <taxon>Noctuinae</taxon>
        <taxon>Hadenini</taxon>
        <taxon>Mythimna</taxon>
    </lineage>
</organism>
<reference evidence="1" key="1">
    <citation type="submission" date="2023-03" db="EMBL/GenBank/DDBJ databases">
        <title>Chromosome-level genomes of two armyworms, Mythimna separata and Mythimna loreyi, provide insights into the biosynthesis and reception of sex pheromones.</title>
        <authorList>
            <person name="Zhao H."/>
        </authorList>
    </citation>
    <scope>NUCLEOTIDE SEQUENCE</scope>
    <source>
        <strain evidence="1">BeijingLab</strain>
    </source>
</reference>
<dbReference type="Proteomes" id="UP001231649">
    <property type="component" value="Chromosome 14"/>
</dbReference>
<sequence>MFKLLVLSCLLVGCLAEPFLFPSWLSEAGRSFRRGCADRAEGWRACARLEDSSALAPHGYDCGAFFYCSGLGRPVCRRCPAGLHFSPELQVCDWPSNVHCNPTTSYPTTTEDSSTTVTDSSTKPDEYYTTDSISTTTLEESSTFESTTSTPFEESSTFESTTSTPFEESSTFESTTSIPFEESSTFESTTSTPFEEYSTTEVLYT</sequence>
<evidence type="ECO:0000313" key="1">
    <source>
        <dbReference type="EMBL" id="KAJ8723100.1"/>
    </source>
</evidence>
<protein>
    <submittedName>
        <fullName evidence="1">Uncharacterized protein</fullName>
    </submittedName>
</protein>
<dbReference type="EMBL" id="CM056790">
    <property type="protein sequence ID" value="KAJ8723100.1"/>
    <property type="molecule type" value="Genomic_DNA"/>
</dbReference>
<comment type="caution">
    <text evidence="1">The sequence shown here is derived from an EMBL/GenBank/DDBJ whole genome shotgun (WGS) entry which is preliminary data.</text>
</comment>
<proteinExistence type="predicted"/>
<gene>
    <name evidence="1" type="ORF">PYW08_003012</name>
</gene>